<dbReference type="GO" id="GO:0005737">
    <property type="term" value="C:cytoplasm"/>
    <property type="evidence" value="ECO:0007669"/>
    <property type="project" value="TreeGrafter"/>
</dbReference>
<dbReference type="PROSITE" id="PS51186">
    <property type="entry name" value="GNAT"/>
    <property type="match status" value="1"/>
</dbReference>
<sequence>METPRLRLRPLEAGDAAGVQAVWNDRVFLRFAPVGFRYAGAGLDRAVEWCSRGVDGLAGVARENGRLACHVGLFDTDWSAMTTEIHYWTAGWARGRGFAVEAAAAVARWAVAQAGMQRVTLHADTRNEASLRVAQRAGFRFEGVLRNASWTRSGRGDLAVYSLIPADLSEVA</sequence>
<organism evidence="2 3">
    <name type="scientific">Actinoplanes octamycinicus</name>
    <dbReference type="NCBI Taxonomy" id="135948"/>
    <lineage>
        <taxon>Bacteria</taxon>
        <taxon>Bacillati</taxon>
        <taxon>Actinomycetota</taxon>
        <taxon>Actinomycetes</taxon>
        <taxon>Micromonosporales</taxon>
        <taxon>Micromonosporaceae</taxon>
        <taxon>Actinoplanes</taxon>
    </lineage>
</organism>
<keyword evidence="3" id="KW-1185">Reference proteome</keyword>
<reference evidence="2 3" key="1">
    <citation type="submission" date="2020-08" db="EMBL/GenBank/DDBJ databases">
        <title>Sequencing the genomes of 1000 actinobacteria strains.</title>
        <authorList>
            <person name="Klenk H.-P."/>
        </authorList>
    </citation>
    <scope>NUCLEOTIDE SEQUENCE [LARGE SCALE GENOMIC DNA]</scope>
    <source>
        <strain evidence="2 3">DSM 45809</strain>
    </source>
</reference>
<name>A0A7W7H238_9ACTN</name>
<dbReference type="InterPro" id="IPR051908">
    <property type="entry name" value="Ribosomal_N-acetyltransferase"/>
</dbReference>
<evidence type="ECO:0000259" key="1">
    <source>
        <dbReference type="PROSITE" id="PS51186"/>
    </source>
</evidence>
<feature type="domain" description="N-acetyltransferase" evidence="1">
    <location>
        <begin position="6"/>
        <end position="167"/>
    </location>
</feature>
<dbReference type="SUPFAM" id="SSF55729">
    <property type="entry name" value="Acyl-CoA N-acyltransferases (Nat)"/>
    <property type="match status" value="1"/>
</dbReference>
<protein>
    <submittedName>
        <fullName evidence="2">RimJ/RimL family protein N-acetyltransferase</fullName>
    </submittedName>
</protein>
<dbReference type="AlphaFoldDB" id="A0A7W7H238"/>
<evidence type="ECO:0000313" key="2">
    <source>
        <dbReference type="EMBL" id="MBB4742588.1"/>
    </source>
</evidence>
<dbReference type="Gene3D" id="3.40.630.30">
    <property type="match status" value="1"/>
</dbReference>
<keyword evidence="2" id="KW-0808">Transferase</keyword>
<dbReference type="InterPro" id="IPR000182">
    <property type="entry name" value="GNAT_dom"/>
</dbReference>
<dbReference type="GO" id="GO:0008999">
    <property type="term" value="F:protein-N-terminal-alanine acetyltransferase activity"/>
    <property type="evidence" value="ECO:0007669"/>
    <property type="project" value="TreeGrafter"/>
</dbReference>
<evidence type="ECO:0000313" key="3">
    <source>
        <dbReference type="Proteomes" id="UP000546162"/>
    </source>
</evidence>
<dbReference type="EMBL" id="JACHNB010000001">
    <property type="protein sequence ID" value="MBB4742588.1"/>
    <property type="molecule type" value="Genomic_DNA"/>
</dbReference>
<proteinExistence type="predicted"/>
<dbReference type="GO" id="GO:1990189">
    <property type="term" value="F:protein N-terminal-serine acetyltransferase activity"/>
    <property type="evidence" value="ECO:0007669"/>
    <property type="project" value="TreeGrafter"/>
</dbReference>
<dbReference type="RefSeq" id="WP_185042931.1">
    <property type="nucleotide sequence ID" value="NZ_BAABFG010000005.1"/>
</dbReference>
<accession>A0A7W7H238</accession>
<dbReference type="Pfam" id="PF13302">
    <property type="entry name" value="Acetyltransf_3"/>
    <property type="match status" value="1"/>
</dbReference>
<gene>
    <name evidence="2" type="ORF">BJY16_006047</name>
</gene>
<dbReference type="Proteomes" id="UP000546162">
    <property type="component" value="Unassembled WGS sequence"/>
</dbReference>
<comment type="caution">
    <text evidence="2">The sequence shown here is derived from an EMBL/GenBank/DDBJ whole genome shotgun (WGS) entry which is preliminary data.</text>
</comment>
<dbReference type="PANTHER" id="PTHR43441">
    <property type="entry name" value="RIBOSOMAL-PROTEIN-SERINE ACETYLTRANSFERASE"/>
    <property type="match status" value="1"/>
</dbReference>
<dbReference type="InterPro" id="IPR016181">
    <property type="entry name" value="Acyl_CoA_acyltransferase"/>
</dbReference>
<dbReference type="PANTHER" id="PTHR43441:SF10">
    <property type="entry name" value="ACETYLTRANSFERASE"/>
    <property type="match status" value="1"/>
</dbReference>